<keyword evidence="3" id="KW-1185">Reference proteome</keyword>
<dbReference type="Proteomes" id="UP001195914">
    <property type="component" value="Unassembled WGS sequence"/>
</dbReference>
<evidence type="ECO:0000256" key="1">
    <source>
        <dbReference type="SAM" id="Phobius"/>
    </source>
</evidence>
<sequence>MAYDSLLVCPKNLKECIDWVLRATDRDLNGQDNNINNLKDALNAELKGFNSIDLTQLVHGLCLFMGYPSCLCSLKANVNESLQDISRKLNEDSEAVQSCVTTLNLDLNCDSCISTSVVCKCCVLDCINEVQKSSCECVNGSSNTCSCSKDGTQRCCKDLLEKLKASLSLLNLKADMEKLCQCTENCCENGECKASQGCPVCNNLKTSNDYTVTGLGLLRPSPKRLAQRLNDFFGSGSNPKGSQDCSCKCGTSGSPPNKSCCCLACDSGNCSKACSCKGSSGCSCDKALKASQCPCKTFCSNINDIKILSHSSEMQCCKSGKNCHCQVGSTCSTSPGQCCVTQLNGSKKQNFNHQSLKCLLRRLVKFFKDFESSSQPNCSKLCCDLLCVLKMCESFKTFYDKRTAKECGTCKNPGKGAKGNCPSKGQCCAGQDPNCGSGSGFCSKCSECRQICDSKKFFNELQTLQYSGPCGQDLYRVLDDFIHFIRNVFMANQNFIRNTVLAAVNSCPSCKKSGKSSKWQACQCSSGSDCQACTSLLQDSKLRSVLLSEFSSAYSSAKWDSLCSQSVSKCCGSPSCSCTSGSCPDKGCCEKCPKRLCAKIFLGILPCIYYALQYLYDKSKGGWKNFKIKDGPSLTPLSYFLSGMGYEIGKLDETKTGENISRLLSPLFNGSKFKDLYEKSQNYFTSRFTSLVFPSDSQPKTPSTVREILLWLSGLPFTPGFEALLDHCKDLCKPVSSLNFNDFESSLFNSCFLLPVSVLTAIQRPGTSEVFPSEAPKFFYPSDPSDLLDMLFENVRKVFPVLKFLCLQCELQAAQGGWTSCRFGQKCVEALKSSSTSGFTSSGSCSSCSGHDTYLCTASANPDVHDGHCLNGQCLGSDSSGSCTQGSGHKSTKCKFPCPHPLLRFLLDGSSEDLKNFPTPFKSPEDFPKMGFSKSNLPTNGWSGYSLLGILDIFVGKADSDKKVCFLRDLLRLLLCLTRTPPDTLGELFSFFYRLAEWVEKTGTDPKKKDFKASLETFIDSLPGTYSGQKLTDAVYAVYGSDHKNKNHSNTPYSLKLLAHCWNASGSDPCGNFLCPLVLDAWDLFAKDFADTYLSFICYLAKDFQEKLREFEEDFSSCKHCSSGSCKFVTCPCVLPKYYKYGFSFMSASRLNGKKCFDFIEQLGNFLGTDSTLLSLIAEIEKFLWSIRKPFFLFVLAFWAFVVSYFLYVQLYKLDLLHLKSHAHLSRSFKILPSTLFSDASSKLKDLSYFSL</sequence>
<proteinExistence type="predicted"/>
<evidence type="ECO:0000313" key="3">
    <source>
        <dbReference type="Proteomes" id="UP001195914"/>
    </source>
</evidence>
<keyword evidence="1" id="KW-0812">Transmembrane</keyword>
<comment type="caution">
    <text evidence="2">The sequence shown here is derived from an EMBL/GenBank/DDBJ whole genome shotgun (WGS) entry which is preliminary data.</text>
</comment>
<dbReference type="InterPro" id="IPR024751">
    <property type="entry name" value="VESA1"/>
</dbReference>
<reference evidence="2" key="1">
    <citation type="journal article" date="2014" name="Nucleic Acids Res.">
        <title>The evolutionary dynamics of variant antigen genes in Babesia reveal a history of genomic innovation underlying host-parasite interaction.</title>
        <authorList>
            <person name="Jackson A.P."/>
            <person name="Otto T.D."/>
            <person name="Darby A."/>
            <person name="Ramaprasad A."/>
            <person name="Xia D."/>
            <person name="Echaide I.E."/>
            <person name="Farber M."/>
            <person name="Gahlot S."/>
            <person name="Gamble J."/>
            <person name="Gupta D."/>
            <person name="Gupta Y."/>
            <person name="Jackson L."/>
            <person name="Malandrin L."/>
            <person name="Malas T.B."/>
            <person name="Moussa E."/>
            <person name="Nair M."/>
            <person name="Reid A.J."/>
            <person name="Sanders M."/>
            <person name="Sharma J."/>
            <person name="Tracey A."/>
            <person name="Quail M.A."/>
            <person name="Weir W."/>
            <person name="Wastling J.M."/>
            <person name="Hall N."/>
            <person name="Willadsen P."/>
            <person name="Lingelbach K."/>
            <person name="Shiels B."/>
            <person name="Tait A."/>
            <person name="Berriman M."/>
            <person name="Allred D.R."/>
            <person name="Pain A."/>
        </authorList>
    </citation>
    <scope>NUCLEOTIDE SEQUENCE</scope>
    <source>
        <strain evidence="2">1802A</strain>
    </source>
</reference>
<dbReference type="EMBL" id="JAHBMH010000055">
    <property type="protein sequence ID" value="KAK1935315.1"/>
    <property type="molecule type" value="Genomic_DNA"/>
</dbReference>
<gene>
    <name evidence="2" type="ORF">X943_003357</name>
</gene>
<feature type="transmembrane region" description="Helical" evidence="1">
    <location>
        <begin position="1191"/>
        <end position="1211"/>
    </location>
</feature>
<organism evidence="2 3">
    <name type="scientific">Babesia divergens</name>
    <dbReference type="NCBI Taxonomy" id="32595"/>
    <lineage>
        <taxon>Eukaryota</taxon>
        <taxon>Sar</taxon>
        <taxon>Alveolata</taxon>
        <taxon>Apicomplexa</taxon>
        <taxon>Aconoidasida</taxon>
        <taxon>Piroplasmida</taxon>
        <taxon>Babesiidae</taxon>
        <taxon>Babesia</taxon>
    </lineage>
</organism>
<accession>A0AAD9LG78</accession>
<evidence type="ECO:0000313" key="2">
    <source>
        <dbReference type="EMBL" id="KAK1935315.1"/>
    </source>
</evidence>
<keyword evidence="1" id="KW-1133">Transmembrane helix</keyword>
<reference evidence="2" key="2">
    <citation type="submission" date="2021-05" db="EMBL/GenBank/DDBJ databases">
        <authorList>
            <person name="Pain A."/>
        </authorList>
    </citation>
    <scope>NUCLEOTIDE SEQUENCE</scope>
    <source>
        <strain evidence="2">1802A</strain>
    </source>
</reference>
<name>A0AAD9LG78_BABDI</name>
<dbReference type="Pfam" id="PF12785">
    <property type="entry name" value="VESA1_N"/>
    <property type="match status" value="1"/>
</dbReference>
<keyword evidence="1" id="KW-0472">Membrane</keyword>
<protein>
    <submittedName>
        <fullName evidence="2">Variant erythrocyte surface antigen-1 family protein</fullName>
    </submittedName>
</protein>
<dbReference type="AlphaFoldDB" id="A0AAD9LG78"/>